<dbReference type="HOGENOM" id="CLU_1097136_0_0_9"/>
<organism evidence="3 4">
    <name type="scientific">Ruminiclostridium cellulolyticum (strain ATCC 35319 / DSM 5812 / JCM 6584 / H10)</name>
    <name type="common">Clostridium cellulolyticum</name>
    <dbReference type="NCBI Taxonomy" id="394503"/>
    <lineage>
        <taxon>Bacteria</taxon>
        <taxon>Bacillati</taxon>
        <taxon>Bacillota</taxon>
        <taxon>Clostridia</taxon>
        <taxon>Eubacteriales</taxon>
        <taxon>Oscillospiraceae</taxon>
        <taxon>Ruminiclostridium</taxon>
    </lineage>
</organism>
<dbReference type="GO" id="GO:0003677">
    <property type="term" value="F:DNA binding"/>
    <property type="evidence" value="ECO:0007669"/>
    <property type="project" value="InterPro"/>
</dbReference>
<feature type="region of interest" description="Disordered" evidence="1">
    <location>
        <begin position="220"/>
        <end position="254"/>
    </location>
</feature>
<reference evidence="3 4" key="1">
    <citation type="submission" date="2009-01" db="EMBL/GenBank/DDBJ databases">
        <title>Complete sequence of Clostridium cellulolyticum H10.</title>
        <authorList>
            <consortium name="US DOE Joint Genome Institute"/>
            <person name="Lucas S."/>
            <person name="Copeland A."/>
            <person name="Lapidus A."/>
            <person name="Glavina del Rio T."/>
            <person name="Dalin E."/>
            <person name="Tice H."/>
            <person name="Bruce D."/>
            <person name="Goodwin L."/>
            <person name="Pitluck S."/>
            <person name="Chertkov O."/>
            <person name="Saunders E."/>
            <person name="Brettin T."/>
            <person name="Detter J.C."/>
            <person name="Han C."/>
            <person name="Larimer F."/>
            <person name="Land M."/>
            <person name="Hauser L."/>
            <person name="Kyrpides N."/>
            <person name="Ivanova N."/>
            <person name="Zhou J."/>
            <person name="Richardson P."/>
        </authorList>
    </citation>
    <scope>NUCLEOTIDE SEQUENCE [LARGE SCALE GENOMIC DNA]</scope>
    <source>
        <strain evidence="4">ATCC 35319 / DSM 5812 / JCM 6584 / H10</strain>
    </source>
</reference>
<dbReference type="KEGG" id="cce:Ccel_1826"/>
<dbReference type="InterPro" id="IPR010093">
    <property type="entry name" value="SinI_DNA-bd"/>
</dbReference>
<evidence type="ECO:0000256" key="1">
    <source>
        <dbReference type="SAM" id="MobiDB-lite"/>
    </source>
</evidence>
<feature type="compositionally biased region" description="Basic residues" evidence="1">
    <location>
        <begin position="239"/>
        <end position="254"/>
    </location>
</feature>
<gene>
    <name evidence="3" type="ordered locus">Ccel_1826</name>
</gene>
<dbReference type="InterPro" id="IPR041657">
    <property type="entry name" value="HTH_17"/>
</dbReference>
<dbReference type="Pfam" id="PF12728">
    <property type="entry name" value="HTH_17"/>
    <property type="match status" value="1"/>
</dbReference>
<dbReference type="STRING" id="394503.Ccel_1826"/>
<accession>B8I332</accession>
<feature type="compositionally biased region" description="Basic and acidic residues" evidence="1">
    <location>
        <begin position="220"/>
        <end position="238"/>
    </location>
</feature>
<dbReference type="OrthoDB" id="26294at2"/>
<protein>
    <submittedName>
        <fullName evidence="3">DNA binding domain protein, excisionase family</fullName>
    </submittedName>
</protein>
<name>B8I332_RUMCH</name>
<dbReference type="Proteomes" id="UP000001349">
    <property type="component" value="Chromosome"/>
</dbReference>
<dbReference type="eggNOG" id="ENOG50326GJ">
    <property type="taxonomic scope" value="Bacteria"/>
</dbReference>
<dbReference type="EMBL" id="CP001348">
    <property type="protein sequence ID" value="ACL76175.1"/>
    <property type="molecule type" value="Genomic_DNA"/>
</dbReference>
<feature type="domain" description="Helix-turn-helix" evidence="2">
    <location>
        <begin position="40"/>
        <end position="86"/>
    </location>
</feature>
<evidence type="ECO:0000313" key="3">
    <source>
        <dbReference type="EMBL" id="ACL76175.1"/>
    </source>
</evidence>
<evidence type="ECO:0000313" key="4">
    <source>
        <dbReference type="Proteomes" id="UP000001349"/>
    </source>
</evidence>
<keyword evidence="4" id="KW-1185">Reference proteome</keyword>
<dbReference type="AlphaFoldDB" id="B8I332"/>
<sequence length="254" mass="28934">MNEEQVNEIINGQIAILEGINKLLALFTLEPLNDATNPILGSTEAAKLLGISKSTLIEGCNNKEIPFRKIGSKYIFSRVALMAWLHNVNMSYLFEKIEAVKKRNREKLFGGDEDPVAILNNYLRFTINPISGANENFKLEFSEAKEEKEKVDAEVAAALIGVSIGKMREIARGFLYNKIPISREGGKFMFPKEELLEWAETPFGKKIIEDYIKNKEITAKRREDADKRREEERLEKEAKKKARLKKKLNKSGVN</sequence>
<dbReference type="RefSeq" id="WP_015925285.1">
    <property type="nucleotide sequence ID" value="NC_011898.1"/>
</dbReference>
<proteinExistence type="predicted"/>
<evidence type="ECO:0000259" key="2">
    <source>
        <dbReference type="Pfam" id="PF12728"/>
    </source>
</evidence>
<dbReference type="NCBIfam" id="TIGR01764">
    <property type="entry name" value="excise"/>
    <property type="match status" value="1"/>
</dbReference>